<gene>
    <name evidence="2" type="ORF">TOA249_LOCUS28760</name>
</gene>
<evidence type="ECO:0000313" key="3">
    <source>
        <dbReference type="Proteomes" id="UP000663838"/>
    </source>
</evidence>
<dbReference type="EMBL" id="CAJOBS010004125">
    <property type="protein sequence ID" value="CAF4874624.1"/>
    <property type="molecule type" value="Genomic_DNA"/>
</dbReference>
<protein>
    <submittedName>
        <fullName evidence="2">Uncharacterized protein</fullName>
    </submittedName>
</protein>
<dbReference type="AlphaFoldDB" id="A0A821TPT9"/>
<feature type="compositionally biased region" description="Low complexity" evidence="1">
    <location>
        <begin position="169"/>
        <end position="181"/>
    </location>
</feature>
<feature type="region of interest" description="Disordered" evidence="1">
    <location>
        <begin position="86"/>
        <end position="182"/>
    </location>
</feature>
<name>A0A821TPT9_9BILA</name>
<feature type="compositionally biased region" description="Low complexity" evidence="1">
    <location>
        <begin position="110"/>
        <end position="125"/>
    </location>
</feature>
<evidence type="ECO:0000313" key="2">
    <source>
        <dbReference type="EMBL" id="CAF4874624.1"/>
    </source>
</evidence>
<evidence type="ECO:0000256" key="1">
    <source>
        <dbReference type="SAM" id="MobiDB-lite"/>
    </source>
</evidence>
<organism evidence="2 3">
    <name type="scientific">Rotaria socialis</name>
    <dbReference type="NCBI Taxonomy" id="392032"/>
    <lineage>
        <taxon>Eukaryota</taxon>
        <taxon>Metazoa</taxon>
        <taxon>Spiralia</taxon>
        <taxon>Gnathifera</taxon>
        <taxon>Rotifera</taxon>
        <taxon>Eurotatoria</taxon>
        <taxon>Bdelloidea</taxon>
        <taxon>Philodinida</taxon>
        <taxon>Philodinidae</taxon>
        <taxon>Rotaria</taxon>
    </lineage>
</organism>
<accession>A0A821TPT9</accession>
<dbReference type="Proteomes" id="UP000663838">
    <property type="component" value="Unassembled WGS sequence"/>
</dbReference>
<reference evidence="2" key="1">
    <citation type="submission" date="2021-02" db="EMBL/GenBank/DDBJ databases">
        <authorList>
            <person name="Nowell W R."/>
        </authorList>
    </citation>
    <scope>NUCLEOTIDE SEQUENCE</scope>
</reference>
<sequence length="630" mass="69814">MAEVINTSDSTSDSSDEEARREHIIGMIVKASDEVSKEISLTMSANGWVNYDQVNTTDLATMLANAQKVMHLAAPATDVTESVLPDPAVSGGNGSGNIPRTAITDPNASTTGLGLGPNNGTQPLGTAKPGLNPQNKGDGSSSDTTKNLRKSLANSKITNLGPPNPIQVQTTSSNGTQSSTGIHYTQDQWSNFWSNNQSALQKLMQNAFISNPPASSVATAAPPALNITTNPLLNAPIGPQQYLNSIAQANQLNHQQFLNNQAQNNAIGLQQINPPQQNNVITQVDQSQKIIDLQQQRIDQLQLALATGQKAMKSKKRSVYPKKSVLKPMQVNTASILRSQQPIMQQNNPLVNQSVGLQQFNTVQVPIQSVLNPILNVAQPPPPLNLSVYNSGTQPPTMSALNATGTAASPSYIYNNLRYNEILTFCEAQSFYDFHKLISNCDSYLHRAMKVPNYNRNKKIDYQKEYHGDCMTSFINFIYEFHEFALESLNNNDYSYIADLSKKVKDSILRDALHTGSEFSSYPQFLKHLIYFLIAKGVQMNTNSIRRYELIKKKNDETNFQFCTRLRSAWAVAYPKDKHSYNTNLINRCIAGLDDEMRAIVEDEVARFENMRSTCSFEQMNNWDSYEQAI</sequence>
<comment type="caution">
    <text evidence="2">The sequence shown here is derived from an EMBL/GenBank/DDBJ whole genome shotgun (WGS) entry which is preliminary data.</text>
</comment>
<feature type="compositionally biased region" description="Polar residues" evidence="1">
    <location>
        <begin position="132"/>
        <end position="145"/>
    </location>
</feature>
<proteinExistence type="predicted"/>
<feature type="region of interest" description="Disordered" evidence="1">
    <location>
        <begin position="1"/>
        <end position="20"/>
    </location>
</feature>